<organism evidence="3 4">
    <name type="scientific">Phaeocystidibacter luteus</name>
    <dbReference type="NCBI Taxonomy" id="911197"/>
    <lineage>
        <taxon>Bacteria</taxon>
        <taxon>Pseudomonadati</taxon>
        <taxon>Bacteroidota</taxon>
        <taxon>Flavobacteriia</taxon>
        <taxon>Flavobacteriales</taxon>
        <taxon>Phaeocystidibacteraceae</taxon>
        <taxon>Phaeocystidibacter</taxon>
    </lineage>
</organism>
<keyword evidence="4" id="KW-1185">Reference proteome</keyword>
<dbReference type="SUPFAM" id="SSF56281">
    <property type="entry name" value="Metallo-hydrolase/oxidoreductase"/>
    <property type="match status" value="1"/>
</dbReference>
<keyword evidence="1" id="KW-1133">Transmembrane helix</keyword>
<reference evidence="3 4" key="1">
    <citation type="submission" date="2019-09" db="EMBL/GenBank/DDBJ databases">
        <title>Genomes of family Cryomorphaceae.</title>
        <authorList>
            <person name="Bowman J.P."/>
        </authorList>
    </citation>
    <scope>NUCLEOTIDE SEQUENCE [LARGE SCALE GENOMIC DNA]</scope>
    <source>
        <strain evidence="3 4">LMG 25704</strain>
    </source>
</reference>
<proteinExistence type="predicted"/>
<keyword evidence="1" id="KW-0812">Transmembrane</keyword>
<evidence type="ECO:0000313" key="4">
    <source>
        <dbReference type="Proteomes" id="UP000468650"/>
    </source>
</evidence>
<dbReference type="InterPro" id="IPR001279">
    <property type="entry name" value="Metallo-B-lactamas"/>
</dbReference>
<dbReference type="GO" id="GO:0005737">
    <property type="term" value="C:cytoplasm"/>
    <property type="evidence" value="ECO:0007669"/>
    <property type="project" value="TreeGrafter"/>
</dbReference>
<evidence type="ECO:0000259" key="2">
    <source>
        <dbReference type="Pfam" id="PF12706"/>
    </source>
</evidence>
<dbReference type="PANTHER" id="PTHR15032">
    <property type="entry name" value="N-ACYL-PHOSPHATIDYLETHANOLAMINE-HYDROLYZING PHOSPHOLIPASE D"/>
    <property type="match status" value="1"/>
</dbReference>
<sequence length="372" mass="42119">MRRVWKFLKRTFLVLVSLLILFTIAVFVFVGTAPQIGESPSGADLERIEASPNYGDGEFINLIPTALGSFGEMMGTLPDAIWGENLAPDSVLPVKFGEAGNQTIDTLTYITWYGHSAFLIETSGYRILIDPMLGEYSAPVSFGTQRYPYEEPIPIEELTDIDILILSHDHYDHLDYATVIQLKDEVAHFYTALGVGSHLKSWDIPEEKITELDWWESNKVGEVELIATPARHFSGRGILDRNKTQWASWVIRTADVNLYFSGDGGYGPHFEEIGNQYGPFDLAMLECGQYNEAWSQIHMMPEESVLAGLDVRADLIMPIHWGAFALSVHEWTDPILRFKAESGRRGLPMVHPYIGERFVLGIDFPREEWWLE</sequence>
<dbReference type="InterPro" id="IPR036866">
    <property type="entry name" value="RibonucZ/Hydroxyglut_hydro"/>
</dbReference>
<accession>A0A6N6RE27</accession>
<evidence type="ECO:0000313" key="3">
    <source>
        <dbReference type="EMBL" id="KAB2807741.1"/>
    </source>
</evidence>
<gene>
    <name evidence="3" type="ORF">F8C67_11920</name>
</gene>
<evidence type="ECO:0000256" key="1">
    <source>
        <dbReference type="SAM" id="Phobius"/>
    </source>
</evidence>
<dbReference type="PANTHER" id="PTHR15032:SF4">
    <property type="entry name" value="N-ACYL-PHOSPHATIDYLETHANOLAMINE-HYDROLYZING PHOSPHOLIPASE D"/>
    <property type="match status" value="1"/>
</dbReference>
<comment type="caution">
    <text evidence="3">The sequence shown here is derived from an EMBL/GenBank/DDBJ whole genome shotgun (WGS) entry which is preliminary data.</text>
</comment>
<feature type="domain" description="Metallo-beta-lactamase" evidence="2">
    <location>
        <begin position="125"/>
        <end position="321"/>
    </location>
</feature>
<feature type="transmembrane region" description="Helical" evidence="1">
    <location>
        <begin position="12"/>
        <end position="31"/>
    </location>
</feature>
<dbReference type="Pfam" id="PF12706">
    <property type="entry name" value="Lactamase_B_2"/>
    <property type="match status" value="1"/>
</dbReference>
<dbReference type="Gene3D" id="3.60.15.10">
    <property type="entry name" value="Ribonuclease Z/Hydroxyacylglutathione hydrolase-like"/>
    <property type="match status" value="1"/>
</dbReference>
<dbReference type="Proteomes" id="UP000468650">
    <property type="component" value="Unassembled WGS sequence"/>
</dbReference>
<dbReference type="AlphaFoldDB" id="A0A6N6RE27"/>
<dbReference type="OrthoDB" id="9805728at2"/>
<dbReference type="EMBL" id="WBVO01000010">
    <property type="protein sequence ID" value="KAB2807741.1"/>
    <property type="molecule type" value="Genomic_DNA"/>
</dbReference>
<protein>
    <recommendedName>
        <fullName evidence="2">Metallo-beta-lactamase domain-containing protein</fullName>
    </recommendedName>
</protein>
<name>A0A6N6RE27_9FLAO</name>
<keyword evidence="1" id="KW-0472">Membrane</keyword>
<dbReference type="RefSeq" id="WP_151668082.1">
    <property type="nucleotide sequence ID" value="NZ_WBVO01000010.1"/>
</dbReference>